<evidence type="ECO:0000313" key="2">
    <source>
        <dbReference type="EMBL" id="WNK20687.1"/>
    </source>
</evidence>
<dbReference type="EMBL" id="CP119391">
    <property type="protein sequence ID" value="WNK20687.1"/>
    <property type="molecule type" value="Genomic_DNA"/>
</dbReference>
<protein>
    <submittedName>
        <fullName evidence="2">AsmA family protein</fullName>
    </submittedName>
</protein>
<dbReference type="RefSeq" id="WP_311884452.1">
    <property type="nucleotide sequence ID" value="NZ_CP119391.1"/>
</dbReference>
<gene>
    <name evidence="2" type="ORF">P1P91_03110</name>
</gene>
<evidence type="ECO:0000313" key="3">
    <source>
        <dbReference type="Proteomes" id="UP001301869"/>
    </source>
</evidence>
<dbReference type="PANTHER" id="PTHR30441:SF4">
    <property type="entry name" value="PROTEIN ASMA"/>
    <property type="match status" value="1"/>
</dbReference>
<name>A0ABY9Z0P2_9GAMM</name>
<proteinExistence type="predicted"/>
<organism evidence="2 3">
    <name type="scientific">Halomonas piscis</name>
    <dbReference type="NCBI Taxonomy" id="3031727"/>
    <lineage>
        <taxon>Bacteria</taxon>
        <taxon>Pseudomonadati</taxon>
        <taxon>Pseudomonadota</taxon>
        <taxon>Gammaproteobacteria</taxon>
        <taxon>Oceanospirillales</taxon>
        <taxon>Halomonadaceae</taxon>
        <taxon>Halomonas</taxon>
    </lineage>
</organism>
<dbReference type="PANTHER" id="PTHR30441">
    <property type="entry name" value="DUF748 DOMAIN-CONTAINING PROTEIN"/>
    <property type="match status" value="1"/>
</dbReference>
<evidence type="ECO:0000259" key="1">
    <source>
        <dbReference type="Pfam" id="PF05170"/>
    </source>
</evidence>
<dbReference type="InterPro" id="IPR007844">
    <property type="entry name" value="AsmA"/>
</dbReference>
<accession>A0ABY9Z0P2</accession>
<feature type="domain" description="AsmA" evidence="1">
    <location>
        <begin position="1"/>
        <end position="654"/>
    </location>
</feature>
<dbReference type="Pfam" id="PF05170">
    <property type="entry name" value="AsmA"/>
    <property type="match status" value="1"/>
</dbReference>
<reference evidence="2 3" key="1">
    <citation type="submission" date="2023-03" db="EMBL/GenBank/DDBJ databases">
        <title>Halomonas sp. nov., isolated from Korean tranditional fermented seafood 'Jeotgal'.</title>
        <authorList>
            <person name="Kim B."/>
            <person name="Shin N.-R."/>
        </authorList>
    </citation>
    <scope>NUCLEOTIDE SEQUENCE [LARGE SCALE GENOMIC DNA]</scope>
    <source>
        <strain evidence="2 3">SG2L-4</strain>
    </source>
</reference>
<keyword evidence="3" id="KW-1185">Reference proteome</keyword>
<sequence length="768" mass="82970">MRQLLRILLAAVGILGVLAVAAVVYVTTFMDPEDFKPRLTAVMEEHTGLDIELDGALSWSFYPRIGVSVEKARAWLAEQEEEATPFAAVERAEVSVALAPLLRGEIAVDGLTLDGMNLNLRRNAQGEGNWEALLERMAARGEKAETVLAPASAGPNADAGNLDVALSIASVKVQNAELRFRDAQSHTLWHAENLNVTGSNVNPQRFFPLKAMLTLSRYDSLEPQALTRPPVVSSEINLDTRLRLALAEHGFVLETPDLETRTRLAPDVEPQALRLSASRIEAGLDDRQLAVTDGVLKTTLHHPDTWEGGLALALKFALKGDWGEQVARVNDMQLEGPDGLRARGRLTLENWRDDLRYAGQVTLAPLSLRPWLERLGVGLDTRNPGALSDVALTSQIKGDAERIRLAPLSLVLDDTTLTGELAAGIDGTALDFDLEGDTLNVDRYLPAPAADAAKQAGIGLWRRAAAEEEAPALVDQPLLARLELDGALALGSLTLGGLKFDSPELALEGRDGTQRLEAFEAGFYGGKLSASGSLDAGQTPLAWALAPRASGVKMAPLLEALGERDASLSGRLEASGEFTTKGNTREDLVRRLNGSAKAKLDDGAIAGVNISRQVCEAVAALEDRDTTREWRDDTRFEHVDATFTVRDGVVESDDVRVTLPGLNVQGEGEYDLGHRQFDALASVRLDNTADAACRVNPRLARLALPVRCEGSISAEPGEWCRVDRDALKTNVSRLVGDQVGSRIEEKLDEKLGDGAARELRDGLKRLFD</sequence>
<dbReference type="InterPro" id="IPR052894">
    <property type="entry name" value="AsmA-related"/>
</dbReference>
<dbReference type="Proteomes" id="UP001301869">
    <property type="component" value="Chromosome"/>
</dbReference>